<evidence type="ECO:0000256" key="2">
    <source>
        <dbReference type="ARBA" id="ARBA00007069"/>
    </source>
</evidence>
<dbReference type="SUPFAM" id="SSF161098">
    <property type="entry name" value="MetI-like"/>
    <property type="match status" value="1"/>
</dbReference>
<dbReference type="PANTHER" id="PTHR42929">
    <property type="entry name" value="INNER MEMBRANE ABC TRANSPORTER PERMEASE PROTEIN YDCU-RELATED-RELATED"/>
    <property type="match status" value="1"/>
</dbReference>
<evidence type="ECO:0000256" key="6">
    <source>
        <dbReference type="ARBA" id="ARBA00022989"/>
    </source>
</evidence>
<evidence type="ECO:0000256" key="8">
    <source>
        <dbReference type="RuleBase" id="RU363032"/>
    </source>
</evidence>
<evidence type="ECO:0000259" key="10">
    <source>
        <dbReference type="PROSITE" id="PS50928"/>
    </source>
</evidence>
<keyword evidence="7 8" id="KW-0472">Membrane</keyword>
<dbReference type="RefSeq" id="WP_200486370.1">
    <property type="nucleotide sequence ID" value="NZ_JAEPIV010000016.1"/>
</dbReference>
<feature type="transmembrane region" description="Helical" evidence="8">
    <location>
        <begin position="188"/>
        <end position="206"/>
    </location>
</feature>
<comment type="similarity">
    <text evidence="2">Belongs to the binding-protein-dependent transport system permease family. CysTW subfamily.</text>
</comment>
<evidence type="ECO:0000313" key="11">
    <source>
        <dbReference type="EMBL" id="MBK4721630.1"/>
    </source>
</evidence>
<feature type="transmembrane region" description="Helical" evidence="8">
    <location>
        <begin position="242"/>
        <end position="263"/>
    </location>
</feature>
<comment type="caution">
    <text evidence="11">The sequence shown here is derived from an EMBL/GenBank/DDBJ whole genome shotgun (WGS) entry which is preliminary data.</text>
</comment>
<comment type="subcellular location">
    <subcellularLocation>
        <location evidence="1 8">Cell membrane</location>
        <topology evidence="1 8">Multi-pass membrane protein</topology>
    </subcellularLocation>
</comment>
<feature type="transmembrane region" description="Helical" evidence="8">
    <location>
        <begin position="283"/>
        <end position="306"/>
    </location>
</feature>
<evidence type="ECO:0000313" key="12">
    <source>
        <dbReference type="Proteomes" id="UP000654452"/>
    </source>
</evidence>
<dbReference type="InterPro" id="IPR000515">
    <property type="entry name" value="MetI-like"/>
</dbReference>
<feature type="region of interest" description="Disordered" evidence="9">
    <location>
        <begin position="15"/>
        <end position="35"/>
    </location>
</feature>
<proteinExistence type="inferred from homology"/>
<feature type="transmembrane region" description="Helical" evidence="8">
    <location>
        <begin position="155"/>
        <end position="176"/>
    </location>
</feature>
<feature type="domain" description="ABC transmembrane type-1" evidence="10">
    <location>
        <begin position="100"/>
        <end position="306"/>
    </location>
</feature>
<reference evidence="11 12" key="1">
    <citation type="submission" date="2021-01" db="EMBL/GenBank/DDBJ databases">
        <title>Azospirillum sp. YIM DDC1 draft genome.</title>
        <authorList>
            <person name="Wang Y.-X."/>
        </authorList>
    </citation>
    <scope>NUCLEOTIDE SEQUENCE [LARGE SCALE GENOMIC DNA]</scope>
    <source>
        <strain evidence="11 12">YIM DDC1</strain>
    </source>
</reference>
<dbReference type="PANTHER" id="PTHR42929:SF5">
    <property type="entry name" value="ABC TRANSPORTER PERMEASE PROTEIN"/>
    <property type="match status" value="1"/>
</dbReference>
<keyword evidence="4" id="KW-1003">Cell membrane</keyword>
<gene>
    <name evidence="11" type="ORF">JJL56_22510</name>
</gene>
<dbReference type="Proteomes" id="UP000654452">
    <property type="component" value="Unassembled WGS sequence"/>
</dbReference>
<dbReference type="PROSITE" id="PS50928">
    <property type="entry name" value="ABC_TM1"/>
    <property type="match status" value="1"/>
</dbReference>
<evidence type="ECO:0000256" key="9">
    <source>
        <dbReference type="SAM" id="MobiDB-lite"/>
    </source>
</evidence>
<feature type="transmembrane region" description="Helical" evidence="8">
    <location>
        <begin position="43"/>
        <end position="67"/>
    </location>
</feature>
<sequence>MTAVDAHKSLGKSLGKSLIDSSGTDTAADTPPDRPERRPLAPYLLSLPALALFAVLLLVPLVMTGLLSLNSFGFYTGIEDVWQLGNYIDIVTDDYFHEIFLRTFRIAVVVTLLCAVLGAPEAYILRRMRSPWRGLCLLIVLGPLLISVVSRTLGWALLFGSTGIINTALMAVGLIATPIEFMYTETGVIIALTHVLVPFMVLSVWASLQRLDPQVENAALSLGAKPFTVLRRVVLPQVVPGILSGSIIVFALAASAFATPAIIGGRRLKVAATLAYDEFLNTLNWPLGAAIAILLLLANIVIIVGCNRLVERRYKQVFE</sequence>
<keyword evidence="5 8" id="KW-0812">Transmembrane</keyword>
<keyword evidence="6 8" id="KW-1133">Transmembrane helix</keyword>
<evidence type="ECO:0000256" key="5">
    <source>
        <dbReference type="ARBA" id="ARBA00022692"/>
    </source>
</evidence>
<evidence type="ECO:0000256" key="1">
    <source>
        <dbReference type="ARBA" id="ARBA00004651"/>
    </source>
</evidence>
<keyword evidence="12" id="KW-1185">Reference proteome</keyword>
<evidence type="ECO:0000256" key="7">
    <source>
        <dbReference type="ARBA" id="ARBA00023136"/>
    </source>
</evidence>
<dbReference type="Pfam" id="PF00528">
    <property type="entry name" value="BPD_transp_1"/>
    <property type="match status" value="1"/>
</dbReference>
<dbReference type="Gene3D" id="1.10.3720.10">
    <property type="entry name" value="MetI-like"/>
    <property type="match status" value="1"/>
</dbReference>
<protein>
    <submittedName>
        <fullName evidence="11">ABC transporter permease</fullName>
    </submittedName>
</protein>
<name>A0ABS1I3G2_9PROT</name>
<keyword evidence="3 8" id="KW-0813">Transport</keyword>
<feature type="transmembrane region" description="Helical" evidence="8">
    <location>
        <begin position="99"/>
        <end position="119"/>
    </location>
</feature>
<evidence type="ECO:0000256" key="4">
    <source>
        <dbReference type="ARBA" id="ARBA00022475"/>
    </source>
</evidence>
<dbReference type="EMBL" id="JAEPIV010000016">
    <property type="protein sequence ID" value="MBK4721630.1"/>
    <property type="molecule type" value="Genomic_DNA"/>
</dbReference>
<evidence type="ECO:0000256" key="3">
    <source>
        <dbReference type="ARBA" id="ARBA00022448"/>
    </source>
</evidence>
<accession>A0ABS1I3G2</accession>
<dbReference type="InterPro" id="IPR035906">
    <property type="entry name" value="MetI-like_sf"/>
</dbReference>
<dbReference type="CDD" id="cd06261">
    <property type="entry name" value="TM_PBP2"/>
    <property type="match status" value="1"/>
</dbReference>
<organism evidence="11 12">
    <name type="scientific">Azospirillum aestuarii</name>
    <dbReference type="NCBI Taxonomy" id="2802052"/>
    <lineage>
        <taxon>Bacteria</taxon>
        <taxon>Pseudomonadati</taxon>
        <taxon>Pseudomonadota</taxon>
        <taxon>Alphaproteobacteria</taxon>
        <taxon>Rhodospirillales</taxon>
        <taxon>Azospirillaceae</taxon>
        <taxon>Azospirillum</taxon>
    </lineage>
</organism>